<accession>A0A445B3Y8</accession>
<dbReference type="AlphaFoldDB" id="A0A445B3Y8"/>
<dbReference type="PANTHER" id="PTHR31973:SF195">
    <property type="entry name" value="MUDR FAMILY TRANSPOSASE"/>
    <property type="match status" value="1"/>
</dbReference>
<dbReference type="PROSITE" id="PS50966">
    <property type="entry name" value="ZF_SWIM"/>
    <property type="match status" value="1"/>
</dbReference>
<comment type="caution">
    <text evidence="4">The sequence shown here is derived from an EMBL/GenBank/DDBJ whole genome shotgun (WGS) entry which is preliminary data.</text>
</comment>
<keyword evidence="5" id="KW-1185">Reference proteome</keyword>
<dbReference type="Pfam" id="PF10551">
    <property type="entry name" value="MULE"/>
    <property type="match status" value="1"/>
</dbReference>
<dbReference type="PANTHER" id="PTHR31973">
    <property type="entry name" value="POLYPROTEIN, PUTATIVE-RELATED"/>
    <property type="match status" value="1"/>
</dbReference>
<reference evidence="4 5" key="1">
    <citation type="submission" date="2019-01" db="EMBL/GenBank/DDBJ databases">
        <title>Sequencing of cultivated peanut Arachis hypogaea provides insights into genome evolution and oil improvement.</title>
        <authorList>
            <person name="Chen X."/>
        </authorList>
    </citation>
    <scope>NUCLEOTIDE SEQUENCE [LARGE SCALE GENOMIC DNA]</scope>
    <source>
        <strain evidence="5">cv. Fuhuasheng</strain>
        <tissue evidence="4">Leaves</tissue>
    </source>
</reference>
<keyword evidence="1" id="KW-0479">Metal-binding</keyword>
<dbReference type="InterPro" id="IPR007527">
    <property type="entry name" value="Znf_SWIM"/>
</dbReference>
<sequence>MDWEGYNSESEDEFEGNYEIEDPNVDGDDVGCINEPNVEEVANVLASQHLFGEPSFMRTLDLAALNAPEFPEYVTAAIKEYTIRRGVDYWVYEFEPTTFYAKCVQYGSNCDWLIRISLIRKKYCWKIRRYNGSHTCTISTISQDHCKLDSDTIAEAIKPLVEADPSLKVRFVIADVQAKFNYTFETLPVYRGDELAQDTRVDGIHLCRKYKGVLMVAVSQDGNGNIVLIAFAIVEGGTADAWYFFLSNLRRLVVTWDGVGLISNRHESITSAIAHSNGAWDPPRAIHMHCIRHIATNFLRKFKAIPGQCINLICDTNDYVTATRYILGGYRWRHMTTNLVECINGVLKGTRNLPVTALVRAIFYKLNELFTRKRVEAGARINTGHVFSEAVMIRLETNQRASGNIQVGMFDRRNEVFEVCEMPSSQEYAVDLRRQQCDCGNFQVDQIPCRHVFACCAN</sequence>
<dbReference type="Proteomes" id="UP000289738">
    <property type="component" value="Chromosome A10"/>
</dbReference>
<dbReference type="STRING" id="3818.A0A445B3Y8"/>
<evidence type="ECO:0000259" key="3">
    <source>
        <dbReference type="PROSITE" id="PS50966"/>
    </source>
</evidence>
<evidence type="ECO:0000313" key="4">
    <source>
        <dbReference type="EMBL" id="RYR33405.1"/>
    </source>
</evidence>
<feature type="region of interest" description="Disordered" evidence="2">
    <location>
        <begin position="1"/>
        <end position="26"/>
    </location>
</feature>
<keyword evidence="1" id="KW-0862">Zinc</keyword>
<dbReference type="EMBL" id="SDMP01000010">
    <property type="protein sequence ID" value="RYR33405.1"/>
    <property type="molecule type" value="Genomic_DNA"/>
</dbReference>
<gene>
    <name evidence="4" type="ORF">Ahy_A10g047993</name>
</gene>
<organism evidence="4 5">
    <name type="scientific">Arachis hypogaea</name>
    <name type="common">Peanut</name>
    <dbReference type="NCBI Taxonomy" id="3818"/>
    <lineage>
        <taxon>Eukaryota</taxon>
        <taxon>Viridiplantae</taxon>
        <taxon>Streptophyta</taxon>
        <taxon>Embryophyta</taxon>
        <taxon>Tracheophyta</taxon>
        <taxon>Spermatophyta</taxon>
        <taxon>Magnoliopsida</taxon>
        <taxon>eudicotyledons</taxon>
        <taxon>Gunneridae</taxon>
        <taxon>Pentapetalae</taxon>
        <taxon>rosids</taxon>
        <taxon>fabids</taxon>
        <taxon>Fabales</taxon>
        <taxon>Fabaceae</taxon>
        <taxon>Papilionoideae</taxon>
        <taxon>50 kb inversion clade</taxon>
        <taxon>dalbergioids sensu lato</taxon>
        <taxon>Dalbergieae</taxon>
        <taxon>Pterocarpus clade</taxon>
        <taxon>Arachis</taxon>
    </lineage>
</organism>
<evidence type="ECO:0000256" key="1">
    <source>
        <dbReference type="PROSITE-ProRule" id="PRU00325"/>
    </source>
</evidence>
<feature type="domain" description="SWIM-type" evidence="3">
    <location>
        <begin position="428"/>
        <end position="454"/>
    </location>
</feature>
<name>A0A445B3Y8_ARAHY</name>
<dbReference type="InterPro" id="IPR018289">
    <property type="entry name" value="MULE_transposase_dom"/>
</dbReference>
<keyword evidence="1" id="KW-0863">Zinc-finger</keyword>
<dbReference type="GO" id="GO:0008270">
    <property type="term" value="F:zinc ion binding"/>
    <property type="evidence" value="ECO:0007669"/>
    <property type="project" value="UniProtKB-KW"/>
</dbReference>
<evidence type="ECO:0000256" key="2">
    <source>
        <dbReference type="SAM" id="MobiDB-lite"/>
    </source>
</evidence>
<proteinExistence type="predicted"/>
<protein>
    <recommendedName>
        <fullName evidence="3">SWIM-type domain-containing protein</fullName>
    </recommendedName>
</protein>
<dbReference type="Pfam" id="PF04434">
    <property type="entry name" value="SWIM"/>
    <property type="match status" value="1"/>
</dbReference>
<evidence type="ECO:0000313" key="5">
    <source>
        <dbReference type="Proteomes" id="UP000289738"/>
    </source>
</evidence>